<feature type="transmembrane region" description="Helical" evidence="1">
    <location>
        <begin position="43"/>
        <end position="63"/>
    </location>
</feature>
<evidence type="ECO:0000256" key="1">
    <source>
        <dbReference type="SAM" id="Phobius"/>
    </source>
</evidence>
<evidence type="ECO:0000313" key="2">
    <source>
        <dbReference type="EMBL" id="SFK33985.1"/>
    </source>
</evidence>
<keyword evidence="3" id="KW-1185">Reference proteome</keyword>
<keyword evidence="1" id="KW-1133">Transmembrane helix</keyword>
<keyword evidence="1" id="KW-0812">Transmembrane</keyword>
<keyword evidence="1" id="KW-0472">Membrane</keyword>
<organism evidence="2 3">
    <name type="scientific">Halobacillus dabanensis</name>
    <dbReference type="NCBI Taxonomy" id="240302"/>
    <lineage>
        <taxon>Bacteria</taxon>
        <taxon>Bacillati</taxon>
        <taxon>Bacillota</taxon>
        <taxon>Bacilli</taxon>
        <taxon>Bacillales</taxon>
        <taxon>Bacillaceae</taxon>
        <taxon>Halobacillus</taxon>
    </lineage>
</organism>
<dbReference type="Proteomes" id="UP000183557">
    <property type="component" value="Unassembled WGS sequence"/>
</dbReference>
<reference evidence="3" key="1">
    <citation type="submission" date="2016-10" db="EMBL/GenBank/DDBJ databases">
        <authorList>
            <person name="Varghese N."/>
            <person name="Submissions S."/>
        </authorList>
    </citation>
    <scope>NUCLEOTIDE SEQUENCE [LARGE SCALE GENOMIC DNA]</scope>
    <source>
        <strain evidence="3">CGMCC 1.3704</strain>
    </source>
</reference>
<gene>
    <name evidence="2" type="ORF">SAMN04487936_111120</name>
</gene>
<evidence type="ECO:0000313" key="3">
    <source>
        <dbReference type="Proteomes" id="UP000183557"/>
    </source>
</evidence>
<sequence length="73" mass="8330">MLKTVFVAFLSFILVSSLLLFIGYVFDITVFQFTFYEETEAGFVAGGSVIPFMLAIFVSYFVGNAYQRKRHSH</sequence>
<dbReference type="EMBL" id="FOSB01000011">
    <property type="protein sequence ID" value="SFK33985.1"/>
    <property type="molecule type" value="Genomic_DNA"/>
</dbReference>
<dbReference type="AlphaFoldDB" id="A0A1I3YQB6"/>
<dbReference type="OrthoDB" id="2887201at2"/>
<accession>A0A1I3YQB6</accession>
<name>A0A1I3YQB6_HALDA</name>
<dbReference type="RefSeq" id="WP_075037763.1">
    <property type="nucleotide sequence ID" value="NZ_FOSB01000011.1"/>
</dbReference>
<protein>
    <submittedName>
        <fullName evidence="2">Uncharacterized protein</fullName>
    </submittedName>
</protein>
<proteinExistence type="predicted"/>